<reference evidence="1 2" key="1">
    <citation type="journal article" date="2024" name="Commun. Biol.">
        <title>Comparative genomic analysis of thermophilic fungi reveals convergent evolutionary adaptations and gene losses.</title>
        <authorList>
            <person name="Steindorff A.S."/>
            <person name="Aguilar-Pontes M.V."/>
            <person name="Robinson A.J."/>
            <person name="Andreopoulos B."/>
            <person name="LaButti K."/>
            <person name="Kuo A."/>
            <person name="Mondo S."/>
            <person name="Riley R."/>
            <person name="Otillar R."/>
            <person name="Haridas S."/>
            <person name="Lipzen A."/>
            <person name="Grimwood J."/>
            <person name="Schmutz J."/>
            <person name="Clum A."/>
            <person name="Reid I.D."/>
            <person name="Moisan M.C."/>
            <person name="Butler G."/>
            <person name="Nguyen T.T.M."/>
            <person name="Dewar K."/>
            <person name="Conant G."/>
            <person name="Drula E."/>
            <person name="Henrissat B."/>
            <person name="Hansel C."/>
            <person name="Singer S."/>
            <person name="Hutchinson M.I."/>
            <person name="de Vries R.P."/>
            <person name="Natvig D.O."/>
            <person name="Powell A.J."/>
            <person name="Tsang A."/>
            <person name="Grigoriev I.V."/>
        </authorList>
    </citation>
    <scope>NUCLEOTIDE SEQUENCE [LARGE SCALE GENOMIC DNA]</scope>
    <source>
        <strain evidence="1 2">CBS 494.80</strain>
    </source>
</reference>
<accession>A0ABR4C670</accession>
<dbReference type="EMBL" id="JAZHXI010000013">
    <property type="protein sequence ID" value="KAL2065170.1"/>
    <property type="molecule type" value="Genomic_DNA"/>
</dbReference>
<keyword evidence="2" id="KW-1185">Reference proteome</keyword>
<comment type="caution">
    <text evidence="1">The sequence shown here is derived from an EMBL/GenBank/DDBJ whole genome shotgun (WGS) entry which is preliminary data.</text>
</comment>
<proteinExistence type="predicted"/>
<evidence type="ECO:0000313" key="2">
    <source>
        <dbReference type="Proteomes" id="UP001595075"/>
    </source>
</evidence>
<dbReference type="Proteomes" id="UP001595075">
    <property type="component" value="Unassembled WGS sequence"/>
</dbReference>
<evidence type="ECO:0008006" key="3">
    <source>
        <dbReference type="Google" id="ProtNLM"/>
    </source>
</evidence>
<sequence length="517" mass="60568">MRKKTAQLHIQDRGIARPSHFTIHESLTWSQCERVDWIYSKTMLTSAFYSACSCLRFYLNLLTTPRLTAIIHPHHEESATFQPLVIDPIDPTANNPYGQLGPAGDEKKNTAIAPLRRDLCVSTHSLQQTAPRISYNNGYGDFSLLVDRRIYRQPQCLGAEVSERTKSFWTVVEELDGFCRRGAFPWFKLPKELRQKIIRLLLAPLSIYDAASKVRIFSVMLERDSIVPEEHEDALEGYNGDFQQHLEHKQERNKYWGTSDDEEEPLSSEKQAEAEATFYQEKSIRLRRSLPHPDRQDRFHFHFEPRYEEDSYFSDDMTPDLEFLEWLRNISNTSNVFRSEMKHELWSNSKIHLDGLDQLPCLSRLLKYRPAAFAAIKSLQITVSFPHLFPCAAQKLNFAAWCEGVAKNMILDALDIHLDILKEELIEMMDDESQKQMFSITRQLHVKKNFNFTLIVDCSNDWEFYWDDVSSTKDTTWVMDENPYKTEELTIREWMLPDSLRVKTDTETERYIQARLE</sequence>
<protein>
    <recommendedName>
        <fullName evidence="3">F-box domain-containing protein</fullName>
    </recommendedName>
</protein>
<gene>
    <name evidence="1" type="ORF">VTL71DRAFT_4311</name>
</gene>
<name>A0ABR4C670_9HELO</name>
<evidence type="ECO:0000313" key="1">
    <source>
        <dbReference type="EMBL" id="KAL2065170.1"/>
    </source>
</evidence>
<organism evidence="1 2">
    <name type="scientific">Oculimacula yallundae</name>
    <dbReference type="NCBI Taxonomy" id="86028"/>
    <lineage>
        <taxon>Eukaryota</taxon>
        <taxon>Fungi</taxon>
        <taxon>Dikarya</taxon>
        <taxon>Ascomycota</taxon>
        <taxon>Pezizomycotina</taxon>
        <taxon>Leotiomycetes</taxon>
        <taxon>Helotiales</taxon>
        <taxon>Ploettnerulaceae</taxon>
        <taxon>Oculimacula</taxon>
    </lineage>
</organism>